<name>A0A9W8I4R3_9FUNG</name>
<dbReference type="InterPro" id="IPR000086">
    <property type="entry name" value="NUDIX_hydrolase_dom"/>
</dbReference>
<feature type="region of interest" description="Disordered" evidence="7">
    <location>
        <begin position="23"/>
        <end position="51"/>
    </location>
</feature>
<evidence type="ECO:0000256" key="6">
    <source>
        <dbReference type="ARBA" id="ARBA00023211"/>
    </source>
</evidence>
<keyword evidence="5" id="KW-0460">Magnesium</keyword>
<dbReference type="SUPFAM" id="SSF55811">
    <property type="entry name" value="Nudix"/>
    <property type="match status" value="1"/>
</dbReference>
<keyword evidence="3" id="KW-0479">Metal-binding</keyword>
<keyword evidence="6" id="KW-0464">Manganese</keyword>
<evidence type="ECO:0000313" key="10">
    <source>
        <dbReference type="Proteomes" id="UP001139887"/>
    </source>
</evidence>
<dbReference type="PROSITE" id="PS51462">
    <property type="entry name" value="NUDIX"/>
    <property type="match status" value="1"/>
</dbReference>
<evidence type="ECO:0000256" key="3">
    <source>
        <dbReference type="ARBA" id="ARBA00022723"/>
    </source>
</evidence>
<dbReference type="OrthoDB" id="206213at2759"/>
<dbReference type="CDD" id="cd03426">
    <property type="entry name" value="NUDIX_CoAse_Nudt7"/>
    <property type="match status" value="1"/>
</dbReference>
<evidence type="ECO:0000256" key="7">
    <source>
        <dbReference type="SAM" id="MobiDB-lite"/>
    </source>
</evidence>
<protein>
    <recommendedName>
        <fullName evidence="8">Nudix hydrolase domain-containing protein</fullName>
    </recommendedName>
</protein>
<dbReference type="AlphaFoldDB" id="A0A9W8I4R3"/>
<evidence type="ECO:0000313" key="9">
    <source>
        <dbReference type="EMBL" id="KAJ2847769.1"/>
    </source>
</evidence>
<keyword evidence="10" id="KW-1185">Reference proteome</keyword>
<evidence type="ECO:0000256" key="2">
    <source>
        <dbReference type="ARBA" id="ARBA00001946"/>
    </source>
</evidence>
<feature type="domain" description="Nudix hydrolase" evidence="8">
    <location>
        <begin position="82"/>
        <end position="220"/>
    </location>
</feature>
<dbReference type="GO" id="GO:0046872">
    <property type="term" value="F:metal ion binding"/>
    <property type="evidence" value="ECO:0007669"/>
    <property type="project" value="UniProtKB-KW"/>
</dbReference>
<comment type="caution">
    <text evidence="9">The sequence shown here is derived from an EMBL/GenBank/DDBJ whole genome shotgun (WGS) entry which is preliminary data.</text>
</comment>
<feature type="compositionally biased region" description="Polar residues" evidence="7">
    <location>
        <begin position="26"/>
        <end position="36"/>
    </location>
</feature>
<dbReference type="Proteomes" id="UP001139887">
    <property type="component" value="Unassembled WGS sequence"/>
</dbReference>
<dbReference type="EMBL" id="JANBUW010000263">
    <property type="protein sequence ID" value="KAJ2847769.1"/>
    <property type="molecule type" value="Genomic_DNA"/>
</dbReference>
<accession>A0A9W8I4R3</accession>
<dbReference type="PANTHER" id="PTHR12992:SF11">
    <property type="entry name" value="MITOCHONDRIAL COENZYME A DIPHOSPHATASE NUDT8"/>
    <property type="match status" value="1"/>
</dbReference>
<dbReference type="InterPro" id="IPR045121">
    <property type="entry name" value="CoAse"/>
</dbReference>
<dbReference type="GO" id="GO:0010945">
    <property type="term" value="F:coenzyme A diphosphatase activity"/>
    <property type="evidence" value="ECO:0007669"/>
    <property type="project" value="InterPro"/>
</dbReference>
<dbReference type="Pfam" id="PF00293">
    <property type="entry name" value="NUDIX"/>
    <property type="match status" value="1"/>
</dbReference>
<dbReference type="Gene3D" id="3.90.79.10">
    <property type="entry name" value="Nucleoside Triphosphate Pyrophosphohydrolase"/>
    <property type="match status" value="1"/>
</dbReference>
<sequence length="261" mass="29241">MNRVAAKWHIVKQTADRRLSAAAKRNISTQQSSKDSQLWKAQGKEPPIASLSTKDTELLSRRLTNALARGTPRHMRFRWTQPTADAAVLMLLCMANNQVSVLFQERNNQLATHGGEICFAGGKADSTDRSLEHTALRETFEELGISEERVRIVGRLPPVPNKTGTLRVHAMVGVVCGEVEARKLNVNRDEVHRAFALPLSHFYDPKMQEEVMFRSSHRIPIPAYASDKPGLRVWGLTAFMLYEVLCRIGSSANDYPPTPKI</sequence>
<reference evidence="9" key="1">
    <citation type="submission" date="2022-07" db="EMBL/GenBank/DDBJ databases">
        <title>Phylogenomic reconstructions and comparative analyses of Kickxellomycotina fungi.</title>
        <authorList>
            <person name="Reynolds N.K."/>
            <person name="Stajich J.E."/>
            <person name="Barry K."/>
            <person name="Grigoriev I.V."/>
            <person name="Crous P."/>
            <person name="Smith M.E."/>
        </authorList>
    </citation>
    <scope>NUCLEOTIDE SEQUENCE</scope>
    <source>
        <strain evidence="9">NRRL 1566</strain>
    </source>
</reference>
<keyword evidence="4" id="KW-0378">Hydrolase</keyword>
<comment type="cofactor">
    <cofactor evidence="2">
        <name>Mg(2+)</name>
        <dbReference type="ChEBI" id="CHEBI:18420"/>
    </cofactor>
</comment>
<evidence type="ECO:0000259" key="8">
    <source>
        <dbReference type="PROSITE" id="PS51462"/>
    </source>
</evidence>
<evidence type="ECO:0000256" key="4">
    <source>
        <dbReference type="ARBA" id="ARBA00022801"/>
    </source>
</evidence>
<evidence type="ECO:0000256" key="1">
    <source>
        <dbReference type="ARBA" id="ARBA00001936"/>
    </source>
</evidence>
<comment type="cofactor">
    <cofactor evidence="1">
        <name>Mn(2+)</name>
        <dbReference type="ChEBI" id="CHEBI:29035"/>
    </cofactor>
</comment>
<proteinExistence type="predicted"/>
<dbReference type="PANTHER" id="PTHR12992">
    <property type="entry name" value="NUDIX HYDROLASE"/>
    <property type="match status" value="1"/>
</dbReference>
<gene>
    <name evidence="9" type="ORF">IWW36_003681</name>
</gene>
<organism evidence="9 10">
    <name type="scientific">Coemansia brasiliensis</name>
    <dbReference type="NCBI Taxonomy" id="2650707"/>
    <lineage>
        <taxon>Eukaryota</taxon>
        <taxon>Fungi</taxon>
        <taxon>Fungi incertae sedis</taxon>
        <taxon>Zoopagomycota</taxon>
        <taxon>Kickxellomycotina</taxon>
        <taxon>Kickxellomycetes</taxon>
        <taxon>Kickxellales</taxon>
        <taxon>Kickxellaceae</taxon>
        <taxon>Coemansia</taxon>
    </lineage>
</organism>
<dbReference type="InterPro" id="IPR015797">
    <property type="entry name" value="NUDIX_hydrolase-like_dom_sf"/>
</dbReference>
<evidence type="ECO:0000256" key="5">
    <source>
        <dbReference type="ARBA" id="ARBA00022842"/>
    </source>
</evidence>